<evidence type="ECO:0000256" key="3">
    <source>
        <dbReference type="ARBA" id="ARBA00023125"/>
    </source>
</evidence>
<keyword evidence="3" id="KW-0238">DNA-binding</keyword>
<dbReference type="SUPFAM" id="SSF116734">
    <property type="entry name" value="DNA methylase specificity domain"/>
    <property type="match status" value="2"/>
</dbReference>
<evidence type="ECO:0000256" key="2">
    <source>
        <dbReference type="ARBA" id="ARBA00022747"/>
    </source>
</evidence>
<dbReference type="GO" id="GO:0004519">
    <property type="term" value="F:endonuclease activity"/>
    <property type="evidence" value="ECO:0007669"/>
    <property type="project" value="UniProtKB-KW"/>
</dbReference>
<organism evidence="5 6">
    <name type="scientific">Pseudomonas hefeiensis</name>
    <dbReference type="NCBI Taxonomy" id="2738125"/>
    <lineage>
        <taxon>Bacteria</taxon>
        <taxon>Pseudomonadati</taxon>
        <taxon>Pseudomonadota</taxon>
        <taxon>Gammaproteobacteria</taxon>
        <taxon>Pseudomonadales</taxon>
        <taxon>Pseudomonadaceae</taxon>
        <taxon>Pseudomonas</taxon>
    </lineage>
</organism>
<dbReference type="InterPro" id="IPR044946">
    <property type="entry name" value="Restrct_endonuc_typeI_TRD_sf"/>
</dbReference>
<reference evidence="5 6" key="1">
    <citation type="submission" date="2023-02" db="EMBL/GenBank/DDBJ databases">
        <title>Evolution of Hrp T3SS in non-pathogenic Pseudomonas fluorescens.</title>
        <authorList>
            <person name="Liao K."/>
            <person name="Wei H."/>
            <person name="Gu Y."/>
        </authorList>
    </citation>
    <scope>NUCLEOTIDE SEQUENCE [LARGE SCALE GENOMIC DNA]</scope>
    <source>
        <strain evidence="5 6">FP205</strain>
    </source>
</reference>
<evidence type="ECO:0000256" key="1">
    <source>
        <dbReference type="ARBA" id="ARBA00010923"/>
    </source>
</evidence>
<dbReference type="CDD" id="cd17268">
    <property type="entry name" value="RMtype1_S_Ara36733I_TRD1-CR1_like"/>
    <property type="match status" value="1"/>
</dbReference>
<accession>A0ABY9GCW6</accession>
<keyword evidence="5" id="KW-0255">Endonuclease</keyword>
<keyword evidence="6" id="KW-1185">Reference proteome</keyword>
<dbReference type="InterPro" id="IPR000055">
    <property type="entry name" value="Restrct_endonuc_typeI_TRD"/>
</dbReference>
<evidence type="ECO:0000313" key="6">
    <source>
        <dbReference type="Proteomes" id="UP001230339"/>
    </source>
</evidence>
<name>A0ABY9GCW6_9PSED</name>
<feature type="domain" description="Type I restriction modification DNA specificity" evidence="4">
    <location>
        <begin position="20"/>
        <end position="180"/>
    </location>
</feature>
<keyword evidence="5" id="KW-0378">Hydrolase</keyword>
<dbReference type="Pfam" id="PF01420">
    <property type="entry name" value="Methylase_S"/>
    <property type="match status" value="1"/>
</dbReference>
<evidence type="ECO:0000259" key="4">
    <source>
        <dbReference type="Pfam" id="PF01420"/>
    </source>
</evidence>
<gene>
    <name evidence="5" type="ORF">PSH57_03885</name>
</gene>
<evidence type="ECO:0000313" key="5">
    <source>
        <dbReference type="EMBL" id="WLH13512.1"/>
    </source>
</evidence>
<dbReference type="InterPro" id="IPR051212">
    <property type="entry name" value="Type-I_RE_S_subunit"/>
</dbReference>
<dbReference type="CDD" id="cd17274">
    <property type="entry name" value="RMtype1_S_Eco540ANI-TRD1-CR1_like"/>
    <property type="match status" value="1"/>
</dbReference>
<proteinExistence type="inferred from homology"/>
<dbReference type="Gene3D" id="3.90.220.20">
    <property type="entry name" value="DNA methylase specificity domains"/>
    <property type="match status" value="2"/>
</dbReference>
<protein>
    <submittedName>
        <fullName evidence="5">Restriction endonuclease subunit S</fullName>
        <ecNumber evidence="5">3.1.21.-</ecNumber>
    </submittedName>
</protein>
<keyword evidence="2" id="KW-0680">Restriction system</keyword>
<sequence>MSGVSFLERLLDGVVVEWLPLGDVTKYEQPTKYLVATKNYSDDFETPVLTAGKTFVLGYTDEAHGIYKASETPVIIFDDFTTANKWVDFDFKAKSSAMKMITSSDEGKTLIKYIYFWLNTLPSELVDGDHKRQWISNYACKKIPIPCPENPKKSLEIQAEIVRILDIFTEMTAELTAELTARKKQYNYYRDQLLSFKNRNVEWKALCEVGEFIRGKRFTKADYVEDGISVIHYGEIYTRYGVFTTQAFSQVRNNMAGSLRYAEPGDVVITDVGETVDDVGKAVAWLGDEKVAIHDHCYAFRHSMNPKFVSYCMQATSFVAEKAKYIARTKVNTLLVNGFSKIKIPVPYPDDLDKSLAEQARIVAILDKLYVLTNSVSKGLPCEIALRQKQYAYYRDLLLSFPRPEEVAA</sequence>
<dbReference type="EMBL" id="CP117449">
    <property type="protein sequence ID" value="WLH13512.1"/>
    <property type="molecule type" value="Genomic_DNA"/>
</dbReference>
<dbReference type="Proteomes" id="UP001230339">
    <property type="component" value="Chromosome"/>
</dbReference>
<dbReference type="PANTHER" id="PTHR43140">
    <property type="entry name" value="TYPE-1 RESTRICTION ENZYME ECOKI SPECIFICITY PROTEIN"/>
    <property type="match status" value="1"/>
</dbReference>
<dbReference type="PANTHER" id="PTHR43140:SF1">
    <property type="entry name" value="TYPE I RESTRICTION ENZYME ECOKI SPECIFICITY SUBUNIT"/>
    <property type="match status" value="1"/>
</dbReference>
<dbReference type="GO" id="GO:0016787">
    <property type="term" value="F:hydrolase activity"/>
    <property type="evidence" value="ECO:0007669"/>
    <property type="project" value="UniProtKB-KW"/>
</dbReference>
<keyword evidence="5" id="KW-0540">Nuclease</keyword>
<dbReference type="RefSeq" id="WP_305387934.1">
    <property type="nucleotide sequence ID" value="NZ_CP117426.1"/>
</dbReference>
<dbReference type="EC" id="3.1.21.-" evidence="5"/>
<comment type="similarity">
    <text evidence="1">Belongs to the type-I restriction system S methylase family.</text>
</comment>